<feature type="compositionally biased region" description="Basic and acidic residues" evidence="1">
    <location>
        <begin position="137"/>
        <end position="150"/>
    </location>
</feature>
<feature type="chain" id="PRO_5007573482" description="Flagellar motor switch protein FliG C-terminal domain-containing protein" evidence="3">
    <location>
        <begin position="21"/>
        <end position="576"/>
    </location>
</feature>
<dbReference type="RefSeq" id="WP_061833360.1">
    <property type="nucleotide sequence ID" value="NZ_LUKE01000001.1"/>
</dbReference>
<dbReference type="SUPFAM" id="SSF48029">
    <property type="entry name" value="FliG"/>
    <property type="match status" value="1"/>
</dbReference>
<sequence>MKKTLGRLFVFLCVTTAALADVRTFERNIEENIQNLAQVQFGTRDSVAVVVKATSSKKAKAAPDEPGNAGQDIGYLPLPYWNESKIDEDYDNLAVSIVASANIESKALNVFKENIRKMYPSYKVVVQLRSVELTEPKKRDVASEAAKKESPPSSPSSEDGKILPKDFLNVASFFLGLVILGALLFLGMRFVAGAIKSGAEALSGLLTLKQAGDKPPSAETANEEPDAPSAAVDQVPDLFAGSLDSSLEQLRHMCAENPYKVFLALAFTPADQIGLRWLLSQLDESSRALMKNFLGPERVSALSKDIETPPGFSLRLWAQGLVEDVSLRMLSGPSFLEKSLKNDDIVFLFNVDKRILFESAQKAAHASLWRLVLEVLSTEAFEQYKSGLTQNDWMIILSARNVGSEEVSQSIGLLKDLIGDVKNIRIDDGNNIGAKIIDPLIESIKELGIGDDEEFIDKLRQKQPDIAAVVAAKVWTFGDLRTVDEKKLGPYLASLSNESLYSLLFVASEEDRNNFQAILPPGMKKEVVLDLLRKGLEKNDADERVQALKLARQSLDGALVQLKGKKKDSTSSMAAA</sequence>
<keyword evidence="2" id="KW-1133">Transmembrane helix</keyword>
<keyword evidence="2" id="KW-0472">Membrane</keyword>
<evidence type="ECO:0000256" key="2">
    <source>
        <dbReference type="SAM" id="Phobius"/>
    </source>
</evidence>
<name>A0A150WND0_BDEBC</name>
<accession>A0A150WND0</accession>
<evidence type="ECO:0000313" key="4">
    <source>
        <dbReference type="EMBL" id="KYG65817.1"/>
    </source>
</evidence>
<dbReference type="EMBL" id="LUKE01000001">
    <property type="protein sequence ID" value="KYG65817.1"/>
    <property type="molecule type" value="Genomic_DNA"/>
</dbReference>
<gene>
    <name evidence="4" type="ORF">AZI86_01720</name>
</gene>
<feature type="signal peptide" evidence="3">
    <location>
        <begin position="1"/>
        <end position="20"/>
    </location>
</feature>
<proteinExistence type="predicted"/>
<organism evidence="4 5">
    <name type="scientific">Bdellovibrio bacteriovorus</name>
    <dbReference type="NCBI Taxonomy" id="959"/>
    <lineage>
        <taxon>Bacteria</taxon>
        <taxon>Pseudomonadati</taxon>
        <taxon>Bdellovibrionota</taxon>
        <taxon>Bdellovibrionia</taxon>
        <taxon>Bdellovibrionales</taxon>
        <taxon>Pseudobdellovibrionaceae</taxon>
        <taxon>Bdellovibrio</taxon>
    </lineage>
</organism>
<keyword evidence="3" id="KW-0732">Signal</keyword>
<evidence type="ECO:0000313" key="5">
    <source>
        <dbReference type="Proteomes" id="UP000075320"/>
    </source>
</evidence>
<dbReference type="InterPro" id="IPR011002">
    <property type="entry name" value="FliG_a-hlx"/>
</dbReference>
<dbReference type="Gene3D" id="1.10.220.30">
    <property type="match status" value="1"/>
</dbReference>
<keyword evidence="5" id="KW-1185">Reference proteome</keyword>
<evidence type="ECO:0008006" key="6">
    <source>
        <dbReference type="Google" id="ProtNLM"/>
    </source>
</evidence>
<dbReference type="Proteomes" id="UP000075320">
    <property type="component" value="Unassembled WGS sequence"/>
</dbReference>
<dbReference type="AlphaFoldDB" id="A0A150WND0"/>
<evidence type="ECO:0000256" key="3">
    <source>
        <dbReference type="SAM" id="SignalP"/>
    </source>
</evidence>
<reference evidence="4 5" key="1">
    <citation type="submission" date="2016-03" db="EMBL/GenBank/DDBJ databases">
        <authorList>
            <person name="Ploux O."/>
        </authorList>
    </citation>
    <scope>NUCLEOTIDE SEQUENCE [LARGE SCALE GENOMIC DNA]</scope>
    <source>
        <strain evidence="4 5">R0</strain>
    </source>
</reference>
<feature type="transmembrane region" description="Helical" evidence="2">
    <location>
        <begin position="167"/>
        <end position="186"/>
    </location>
</feature>
<evidence type="ECO:0000256" key="1">
    <source>
        <dbReference type="SAM" id="MobiDB-lite"/>
    </source>
</evidence>
<keyword evidence="2" id="KW-0812">Transmembrane</keyword>
<feature type="region of interest" description="Disordered" evidence="1">
    <location>
        <begin position="137"/>
        <end position="161"/>
    </location>
</feature>
<protein>
    <recommendedName>
        <fullName evidence="6">Flagellar motor switch protein FliG C-terminal domain-containing protein</fullName>
    </recommendedName>
</protein>
<comment type="caution">
    <text evidence="4">The sequence shown here is derived from an EMBL/GenBank/DDBJ whole genome shotgun (WGS) entry which is preliminary data.</text>
</comment>